<dbReference type="Proteomes" id="UP000479710">
    <property type="component" value="Unassembled WGS sequence"/>
</dbReference>
<evidence type="ECO:0000313" key="2">
    <source>
        <dbReference type="Proteomes" id="UP000479710"/>
    </source>
</evidence>
<evidence type="ECO:0000313" key="1">
    <source>
        <dbReference type="EMBL" id="KAF0890041.1"/>
    </source>
</evidence>
<gene>
    <name evidence="1" type="ORF">E2562_035840</name>
</gene>
<keyword evidence="2" id="KW-1185">Reference proteome</keyword>
<dbReference type="AlphaFoldDB" id="A0A6G1BQJ8"/>
<sequence length="71" mass="6951">MGGWCGGGTVGGCVGVGMSVAQARGPVWRSEARRCVEEEGETQAGGRGCRLGGGGGGGGCRRGAVAKKARQ</sequence>
<reference evidence="1 2" key="1">
    <citation type="submission" date="2019-11" db="EMBL/GenBank/DDBJ databases">
        <title>Whole genome sequence of Oryza granulata.</title>
        <authorList>
            <person name="Li W."/>
        </authorList>
    </citation>
    <scope>NUCLEOTIDE SEQUENCE [LARGE SCALE GENOMIC DNA]</scope>
    <source>
        <strain evidence="2">cv. Menghai</strain>
        <tissue evidence="1">Leaf</tissue>
    </source>
</reference>
<organism evidence="1 2">
    <name type="scientific">Oryza meyeriana var. granulata</name>
    <dbReference type="NCBI Taxonomy" id="110450"/>
    <lineage>
        <taxon>Eukaryota</taxon>
        <taxon>Viridiplantae</taxon>
        <taxon>Streptophyta</taxon>
        <taxon>Embryophyta</taxon>
        <taxon>Tracheophyta</taxon>
        <taxon>Spermatophyta</taxon>
        <taxon>Magnoliopsida</taxon>
        <taxon>Liliopsida</taxon>
        <taxon>Poales</taxon>
        <taxon>Poaceae</taxon>
        <taxon>BOP clade</taxon>
        <taxon>Oryzoideae</taxon>
        <taxon>Oryzeae</taxon>
        <taxon>Oryzinae</taxon>
        <taxon>Oryza</taxon>
        <taxon>Oryza meyeriana</taxon>
    </lineage>
</organism>
<comment type="caution">
    <text evidence="1">The sequence shown here is derived from an EMBL/GenBank/DDBJ whole genome shotgun (WGS) entry which is preliminary data.</text>
</comment>
<protein>
    <submittedName>
        <fullName evidence="1">Uncharacterized protein</fullName>
    </submittedName>
</protein>
<name>A0A6G1BQJ8_9ORYZ</name>
<accession>A0A6G1BQJ8</accession>
<proteinExistence type="predicted"/>
<dbReference type="EMBL" id="SPHZ02000012">
    <property type="protein sequence ID" value="KAF0890041.1"/>
    <property type="molecule type" value="Genomic_DNA"/>
</dbReference>